<evidence type="ECO:0000313" key="2">
    <source>
        <dbReference type="EMBL" id="MCP1677064.1"/>
    </source>
</evidence>
<accession>A0AAE3G7F3</accession>
<dbReference type="Gene3D" id="3.40.30.10">
    <property type="entry name" value="Glutaredoxin"/>
    <property type="match status" value="1"/>
</dbReference>
<gene>
    <name evidence="2" type="ORF">J2T57_004238</name>
</gene>
<dbReference type="PROSITE" id="PS51354">
    <property type="entry name" value="GLUTAREDOXIN_2"/>
    <property type="match status" value="1"/>
</dbReference>
<keyword evidence="3" id="KW-1185">Reference proteome</keyword>
<name>A0AAE3G7F3_9GAMM</name>
<protein>
    <submittedName>
        <fullName evidence="2">Glutaredoxin</fullName>
    </submittedName>
</protein>
<proteinExistence type="predicted"/>
<sequence>MKIAIRYFFRGVRAVLTPVILGYEKLTTPKPIDRAPTEQAELDKAGKQLVLYQFQACPFCMKVRKEMARLGLTTVEMRDARNDSAHRAALEAGGGKVKVPCLLIHHEDGQQEWMYESDAINAWLADRFDAPSTN</sequence>
<comment type="caution">
    <text evidence="2">The sequence shown here is derived from an EMBL/GenBank/DDBJ whole genome shotgun (WGS) entry which is preliminary data.</text>
</comment>
<reference evidence="2" key="1">
    <citation type="submission" date="2022-03" db="EMBL/GenBank/DDBJ databases">
        <title>Genomic Encyclopedia of Type Strains, Phase III (KMG-III): the genomes of soil and plant-associated and newly described type strains.</title>
        <authorList>
            <person name="Whitman W."/>
        </authorList>
    </citation>
    <scope>NUCLEOTIDE SEQUENCE</scope>
    <source>
        <strain evidence="2">ANL 6-2</strain>
    </source>
</reference>
<evidence type="ECO:0000313" key="3">
    <source>
        <dbReference type="Proteomes" id="UP001205843"/>
    </source>
</evidence>
<evidence type="ECO:0000259" key="1">
    <source>
        <dbReference type="PROSITE" id="PS50404"/>
    </source>
</evidence>
<organism evidence="2 3">
    <name type="scientific">Natronocella acetinitrilica</name>
    <dbReference type="NCBI Taxonomy" id="414046"/>
    <lineage>
        <taxon>Bacteria</taxon>
        <taxon>Pseudomonadati</taxon>
        <taxon>Pseudomonadota</taxon>
        <taxon>Gammaproteobacteria</taxon>
        <taxon>Chromatiales</taxon>
        <taxon>Ectothiorhodospiraceae</taxon>
        <taxon>Natronocella</taxon>
    </lineage>
</organism>
<dbReference type="Pfam" id="PF13417">
    <property type="entry name" value="GST_N_3"/>
    <property type="match status" value="1"/>
</dbReference>
<dbReference type="InterPro" id="IPR036249">
    <property type="entry name" value="Thioredoxin-like_sf"/>
</dbReference>
<dbReference type="RefSeq" id="WP_253485046.1">
    <property type="nucleotide sequence ID" value="NZ_JALJXV010000013.1"/>
</dbReference>
<dbReference type="EMBL" id="JALJXV010000013">
    <property type="protein sequence ID" value="MCP1677064.1"/>
    <property type="molecule type" value="Genomic_DNA"/>
</dbReference>
<dbReference type="AlphaFoldDB" id="A0AAE3G7F3"/>
<dbReference type="InterPro" id="IPR004045">
    <property type="entry name" value="Glutathione_S-Trfase_N"/>
</dbReference>
<dbReference type="PROSITE" id="PS50404">
    <property type="entry name" value="GST_NTER"/>
    <property type="match status" value="1"/>
</dbReference>
<dbReference type="Proteomes" id="UP001205843">
    <property type="component" value="Unassembled WGS sequence"/>
</dbReference>
<dbReference type="SUPFAM" id="SSF52833">
    <property type="entry name" value="Thioredoxin-like"/>
    <property type="match status" value="1"/>
</dbReference>
<feature type="domain" description="GST N-terminal" evidence="1">
    <location>
        <begin position="47"/>
        <end position="132"/>
    </location>
</feature>